<evidence type="ECO:0000256" key="2">
    <source>
        <dbReference type="ARBA" id="ARBA00022679"/>
    </source>
</evidence>
<name>A0ABU8EYX8_9GAMM</name>
<protein>
    <submittedName>
        <fullName evidence="6">AarF/ABC1/UbiB kinase family protein</fullName>
        <ecNumber evidence="6">2.7.-.-</ecNumber>
    </submittedName>
</protein>
<dbReference type="PANTHER" id="PTHR43851">
    <property type="match status" value="1"/>
</dbReference>
<dbReference type="Proteomes" id="UP001382455">
    <property type="component" value="Unassembled WGS sequence"/>
</dbReference>
<dbReference type="GO" id="GO:0016301">
    <property type="term" value="F:kinase activity"/>
    <property type="evidence" value="ECO:0007669"/>
    <property type="project" value="UniProtKB-KW"/>
</dbReference>
<evidence type="ECO:0000256" key="1">
    <source>
        <dbReference type="ARBA" id="ARBA00009670"/>
    </source>
</evidence>
<keyword evidence="3" id="KW-0547">Nucleotide-binding</keyword>
<keyword evidence="6" id="KW-0418">Kinase</keyword>
<accession>A0ABU8EYX8</accession>
<keyword evidence="7" id="KW-1185">Reference proteome</keyword>
<feature type="domain" description="ABC1 atypical kinase-like" evidence="5">
    <location>
        <begin position="95"/>
        <end position="332"/>
    </location>
</feature>
<gene>
    <name evidence="6" type="ORF">WAE96_21050</name>
</gene>
<proteinExistence type="inferred from homology"/>
<dbReference type="InterPro" id="IPR034646">
    <property type="entry name" value="ADCK3_dom"/>
</dbReference>
<evidence type="ECO:0000259" key="5">
    <source>
        <dbReference type="Pfam" id="PF03109"/>
    </source>
</evidence>
<dbReference type="Pfam" id="PF03109">
    <property type="entry name" value="ABC1"/>
    <property type="match status" value="1"/>
</dbReference>
<comment type="caution">
    <text evidence="6">The sequence shown here is derived from an EMBL/GenBank/DDBJ whole genome shotgun (WGS) entry which is preliminary data.</text>
</comment>
<keyword evidence="2 6" id="KW-0808">Transferase</keyword>
<reference evidence="6 7" key="1">
    <citation type="submission" date="2023-12" db="EMBL/GenBank/DDBJ databases">
        <title>Friends and Foes: Symbiotic and Algicidal bacterial influence on Karenia brevis blooms.</title>
        <authorList>
            <person name="Fei C."/>
            <person name="Mohamed A.R."/>
            <person name="Booker A."/>
            <person name="Arshad M."/>
            <person name="Klass S."/>
            <person name="Ahn S."/>
            <person name="Gilbert P.M."/>
            <person name="Heil C.A."/>
            <person name="Martinez J.M."/>
            <person name="Amin S.A."/>
        </authorList>
    </citation>
    <scope>NUCLEOTIDE SEQUENCE [LARGE SCALE GENOMIC DNA]</scope>
    <source>
        <strain evidence="6 7">CE15</strain>
    </source>
</reference>
<dbReference type="EC" id="2.7.-.-" evidence="6"/>
<keyword evidence="4" id="KW-0067">ATP-binding</keyword>
<dbReference type="SUPFAM" id="SSF56112">
    <property type="entry name" value="Protein kinase-like (PK-like)"/>
    <property type="match status" value="1"/>
</dbReference>
<organism evidence="6 7">
    <name type="scientific">Pseudoalteromonas spongiae</name>
    <dbReference type="NCBI Taxonomy" id="298657"/>
    <lineage>
        <taxon>Bacteria</taxon>
        <taxon>Pseudomonadati</taxon>
        <taxon>Pseudomonadota</taxon>
        <taxon>Gammaproteobacteria</taxon>
        <taxon>Alteromonadales</taxon>
        <taxon>Pseudoalteromonadaceae</taxon>
        <taxon>Pseudoalteromonas</taxon>
    </lineage>
</organism>
<comment type="similarity">
    <text evidence="1">Belongs to the protein kinase superfamily. ADCK protein kinase family.</text>
</comment>
<dbReference type="InterPro" id="IPR011009">
    <property type="entry name" value="Kinase-like_dom_sf"/>
</dbReference>
<evidence type="ECO:0000313" key="7">
    <source>
        <dbReference type="Proteomes" id="UP001382455"/>
    </source>
</evidence>
<dbReference type="RefSeq" id="WP_336437006.1">
    <property type="nucleotide sequence ID" value="NZ_JBAWKS010000002.1"/>
</dbReference>
<evidence type="ECO:0000256" key="3">
    <source>
        <dbReference type="ARBA" id="ARBA00022741"/>
    </source>
</evidence>
<dbReference type="CDD" id="cd13970">
    <property type="entry name" value="ABC1_ADCK3"/>
    <property type="match status" value="1"/>
</dbReference>
<evidence type="ECO:0000313" key="6">
    <source>
        <dbReference type="EMBL" id="MEI4552180.1"/>
    </source>
</evidence>
<dbReference type="EMBL" id="JBAWKS010000002">
    <property type="protein sequence ID" value="MEI4552180.1"/>
    <property type="molecule type" value="Genomic_DNA"/>
</dbReference>
<evidence type="ECO:0000256" key="4">
    <source>
        <dbReference type="ARBA" id="ARBA00022840"/>
    </source>
</evidence>
<dbReference type="InterPro" id="IPR051409">
    <property type="entry name" value="Atypical_kinase_ADCK"/>
</dbReference>
<dbReference type="InterPro" id="IPR004147">
    <property type="entry name" value="ABC1_dom"/>
</dbReference>
<dbReference type="PANTHER" id="PTHR43851:SF3">
    <property type="entry name" value="COENZYME Q8"/>
    <property type="match status" value="1"/>
</dbReference>
<sequence length="437" mass="48535">MTRKEVKVPSSRLTRASKFGGLLAKVATNVAYNGTKQLFSGNKPSVSDLVLTPSNLQKLTNELAAMRGAAMKLGQLLSMDAGELIPPELSHILAKLRDNAHAMPHKQLVTVLRDAWGDNWVDNFAYFNLKPFACASIGQVHIANDDSGIKLAIKLQYPGVSNAIKSDVDNLGRILKLSGLIPKQVDLNTLLEKTAEQLINEANYQLEASYIETFNDKLDNTQFALPNVSPLSTETILVMSFIEGMPIEQAAALPEETRNHIVKSLFSLFFVELFELKLMQTDPNFANYVFNNETHTIGLLDFGATREISPAISKGYLSLFSALSNQKNAQVEDAARTIGFFKQDIDATYLEQILALFDIASMPLRFDGEYNFATCTIATQLRAQSVTINKRKDQWHTPPVDALFIHRKIAGLYLIAKRLNAKVNVKHLFAKYAKEAK</sequence>